<protein>
    <submittedName>
        <fullName evidence="2">Uncharacterized protein</fullName>
    </submittedName>
</protein>
<feature type="region of interest" description="Disordered" evidence="1">
    <location>
        <begin position="260"/>
        <end position="279"/>
    </location>
</feature>
<dbReference type="PANTHER" id="PTHR28284:SF1">
    <property type="entry name" value="NUCLEOPORIN NUP60"/>
    <property type="match status" value="1"/>
</dbReference>
<accession>A0A9P8PKY6</accession>
<dbReference type="Proteomes" id="UP000769528">
    <property type="component" value="Unassembled WGS sequence"/>
</dbReference>
<dbReference type="GO" id="GO:0008298">
    <property type="term" value="P:intracellular mRNA localization"/>
    <property type="evidence" value="ECO:0007669"/>
    <property type="project" value="TreeGrafter"/>
</dbReference>
<evidence type="ECO:0000256" key="1">
    <source>
        <dbReference type="SAM" id="MobiDB-lite"/>
    </source>
</evidence>
<feature type="region of interest" description="Disordered" evidence="1">
    <location>
        <begin position="284"/>
        <end position="531"/>
    </location>
</feature>
<organism evidence="2 3">
    <name type="scientific">Wickerhamomyces mucosus</name>
    <dbReference type="NCBI Taxonomy" id="1378264"/>
    <lineage>
        <taxon>Eukaryota</taxon>
        <taxon>Fungi</taxon>
        <taxon>Dikarya</taxon>
        <taxon>Ascomycota</taxon>
        <taxon>Saccharomycotina</taxon>
        <taxon>Saccharomycetes</taxon>
        <taxon>Phaffomycetales</taxon>
        <taxon>Wickerhamomycetaceae</taxon>
        <taxon>Wickerhamomyces</taxon>
    </lineage>
</organism>
<evidence type="ECO:0000313" key="2">
    <source>
        <dbReference type="EMBL" id="KAH3673314.1"/>
    </source>
</evidence>
<dbReference type="AlphaFoldDB" id="A0A9P8PKY6"/>
<dbReference type="GO" id="GO:0017056">
    <property type="term" value="F:structural constituent of nuclear pore"/>
    <property type="evidence" value="ECO:0007669"/>
    <property type="project" value="InterPro"/>
</dbReference>
<keyword evidence="3" id="KW-1185">Reference proteome</keyword>
<feature type="compositionally biased region" description="Low complexity" evidence="1">
    <location>
        <begin position="390"/>
        <end position="400"/>
    </location>
</feature>
<feature type="compositionally biased region" description="Polar residues" evidence="1">
    <location>
        <begin position="432"/>
        <end position="460"/>
    </location>
</feature>
<name>A0A9P8PKY6_9ASCO</name>
<dbReference type="EMBL" id="JAEUBF010001028">
    <property type="protein sequence ID" value="KAH3673314.1"/>
    <property type="molecule type" value="Genomic_DNA"/>
</dbReference>
<feature type="compositionally biased region" description="Polar residues" evidence="1">
    <location>
        <begin position="266"/>
        <end position="278"/>
    </location>
</feature>
<feature type="compositionally biased region" description="Polar residues" evidence="1">
    <location>
        <begin position="358"/>
        <end position="369"/>
    </location>
</feature>
<dbReference type="InterPro" id="IPR034432">
    <property type="entry name" value="Nup60"/>
</dbReference>
<dbReference type="GO" id="GO:0044615">
    <property type="term" value="C:nuclear pore nuclear basket"/>
    <property type="evidence" value="ECO:0007669"/>
    <property type="project" value="InterPro"/>
</dbReference>
<proteinExistence type="predicted"/>
<feature type="compositionally biased region" description="Polar residues" evidence="1">
    <location>
        <begin position="471"/>
        <end position="480"/>
    </location>
</feature>
<reference evidence="2" key="1">
    <citation type="journal article" date="2021" name="Open Biol.">
        <title>Shared evolutionary footprints suggest mitochondrial oxidative damage underlies multiple complex I losses in fungi.</title>
        <authorList>
            <person name="Schikora-Tamarit M.A."/>
            <person name="Marcet-Houben M."/>
            <person name="Nosek J."/>
            <person name="Gabaldon T."/>
        </authorList>
    </citation>
    <scope>NUCLEOTIDE SEQUENCE</scope>
    <source>
        <strain evidence="2">CBS6341</strain>
    </source>
</reference>
<dbReference type="GO" id="GO:0034398">
    <property type="term" value="P:telomere tethering at nuclear periphery"/>
    <property type="evidence" value="ECO:0007669"/>
    <property type="project" value="TreeGrafter"/>
</dbReference>
<dbReference type="GO" id="GO:0016973">
    <property type="term" value="P:poly(A)+ mRNA export from nucleus"/>
    <property type="evidence" value="ECO:0007669"/>
    <property type="project" value="TreeGrafter"/>
</dbReference>
<gene>
    <name evidence="2" type="ORF">WICMUC_003774</name>
</gene>
<feature type="compositionally biased region" description="Low complexity" evidence="1">
    <location>
        <begin position="418"/>
        <end position="431"/>
    </location>
</feature>
<comment type="caution">
    <text evidence="2">The sequence shown here is derived from an EMBL/GenBank/DDBJ whole genome shotgun (WGS) entry which is preliminary data.</text>
</comment>
<feature type="compositionally biased region" description="Polar residues" evidence="1">
    <location>
        <begin position="487"/>
        <end position="531"/>
    </location>
</feature>
<feature type="compositionally biased region" description="Low complexity" evidence="1">
    <location>
        <begin position="288"/>
        <end position="300"/>
    </location>
</feature>
<dbReference type="PANTHER" id="PTHR28284">
    <property type="entry name" value="NUCLEOPORIN NUP60"/>
    <property type="match status" value="1"/>
</dbReference>
<evidence type="ECO:0000313" key="3">
    <source>
        <dbReference type="Proteomes" id="UP000769528"/>
    </source>
</evidence>
<feature type="compositionally biased region" description="Polar residues" evidence="1">
    <location>
        <begin position="304"/>
        <end position="318"/>
    </location>
</feature>
<dbReference type="GO" id="GO:0006607">
    <property type="term" value="P:NLS-bearing protein import into nucleus"/>
    <property type="evidence" value="ECO:0007669"/>
    <property type="project" value="TreeGrafter"/>
</dbReference>
<sequence>MFSPSAWISGNTTDNFEDSDTSLLSVSQIENQRHLSQQPFFGSSFNTPSKRPNPIDEFQRLQNQGLNDSPNAKLASFFANKGSAPLTDIELEGVKALLAQTQSNHGTPISSKPSSRESSIGLEYNNVLKAESGKLALNTTPSFKANYNTSLDSEGDTSLDSLNSTASSSVTPFKRRVFDYSGFPSPYRTAKLKSSALFLNLDYEKNKPTKQSFEEKVEEKRPLSSTASALLSFLDNNQEEKEKKTEDGKIIDYANPYASTKKSKKPINNTPINKQPTNFEKLEKKLTSKSSSTSTQQLSESNDRASTSSFVQPTQPISEINKYKPAKSSALRESITVDDNEEEEEEEEDDDDMKDKSTTPSLEVTQNSKDSIEDDGKSGLKLPSKPKETSNSSSFPNFSFGKTSTSTQVELKPITEVSSKSTFSFQSSDNSINSEKPNIPTSTFSLISNTKPVESSTETSKPGVIFDSKDITQQSSNISSKTKDGILSQTPAKGTSSIQTLESTNNSLTIRPSQDVETIPQSSNGSLFSSTPSLEFKFPSAEGLGYTATDIDDSQVAKYKNYFAF</sequence>
<dbReference type="OrthoDB" id="3981296at2759"/>
<reference evidence="2" key="2">
    <citation type="submission" date="2021-01" db="EMBL/GenBank/DDBJ databases">
        <authorList>
            <person name="Schikora-Tamarit M.A."/>
        </authorList>
    </citation>
    <scope>NUCLEOTIDE SEQUENCE</scope>
    <source>
        <strain evidence="2">CBS6341</strain>
    </source>
</reference>
<feature type="region of interest" description="Disordered" evidence="1">
    <location>
        <begin position="37"/>
        <end position="56"/>
    </location>
</feature>
<dbReference type="GO" id="GO:0031990">
    <property type="term" value="P:mRNA export from nucleus in response to heat stress"/>
    <property type="evidence" value="ECO:0007669"/>
    <property type="project" value="TreeGrafter"/>
</dbReference>
<feature type="compositionally biased region" description="Polar residues" evidence="1">
    <location>
        <begin position="37"/>
        <end position="50"/>
    </location>
</feature>
<feature type="compositionally biased region" description="Acidic residues" evidence="1">
    <location>
        <begin position="336"/>
        <end position="352"/>
    </location>
</feature>